<dbReference type="PROSITE" id="PS01153">
    <property type="entry name" value="NOL1_NOP2_SUN"/>
    <property type="match status" value="1"/>
</dbReference>
<dbReference type="InterPro" id="IPR049560">
    <property type="entry name" value="MeTrfase_RsmB-F_NOP2_cat"/>
</dbReference>
<organism evidence="9 10">
    <name type="scientific">Ditylenchus dipsaci</name>
    <dbReference type="NCBI Taxonomy" id="166011"/>
    <lineage>
        <taxon>Eukaryota</taxon>
        <taxon>Metazoa</taxon>
        <taxon>Ecdysozoa</taxon>
        <taxon>Nematoda</taxon>
        <taxon>Chromadorea</taxon>
        <taxon>Rhabditida</taxon>
        <taxon>Tylenchina</taxon>
        <taxon>Tylenchomorpha</taxon>
        <taxon>Sphaerularioidea</taxon>
        <taxon>Anguinidae</taxon>
        <taxon>Anguininae</taxon>
        <taxon>Ditylenchus</taxon>
    </lineage>
</organism>
<dbReference type="PRINTS" id="PR02008">
    <property type="entry name" value="RCMTFAMILY"/>
</dbReference>
<evidence type="ECO:0000256" key="7">
    <source>
        <dbReference type="SAM" id="MobiDB-lite"/>
    </source>
</evidence>
<dbReference type="GO" id="GO:0005730">
    <property type="term" value="C:nucleolus"/>
    <property type="evidence" value="ECO:0007669"/>
    <property type="project" value="TreeGrafter"/>
</dbReference>
<reference evidence="10" key="1">
    <citation type="submission" date="2022-11" db="UniProtKB">
        <authorList>
            <consortium name="WormBaseParasite"/>
        </authorList>
    </citation>
    <scope>IDENTIFICATION</scope>
</reference>
<feature type="binding site" evidence="6">
    <location>
        <position position="145"/>
    </location>
    <ligand>
        <name>S-adenosyl-L-methionine</name>
        <dbReference type="ChEBI" id="CHEBI:59789"/>
    </ligand>
</feature>
<evidence type="ECO:0000256" key="4">
    <source>
        <dbReference type="ARBA" id="ARBA00022691"/>
    </source>
</evidence>
<evidence type="ECO:0000259" key="8">
    <source>
        <dbReference type="PROSITE" id="PS51686"/>
    </source>
</evidence>
<dbReference type="SUPFAM" id="SSF53335">
    <property type="entry name" value="S-adenosyl-L-methionine-dependent methyltransferases"/>
    <property type="match status" value="2"/>
</dbReference>
<dbReference type="PROSITE" id="PS51686">
    <property type="entry name" value="SAM_MT_RSMB_NOP"/>
    <property type="match status" value="1"/>
</dbReference>
<comment type="caution">
    <text evidence="6">Lacks conserved residue(s) required for the propagation of feature annotation.</text>
</comment>
<dbReference type="GO" id="GO:0000470">
    <property type="term" value="P:maturation of LSU-rRNA"/>
    <property type="evidence" value="ECO:0007669"/>
    <property type="project" value="TreeGrafter"/>
</dbReference>
<dbReference type="AlphaFoldDB" id="A0A915E9T3"/>
<protein>
    <submittedName>
        <fullName evidence="10">SAM-dependent MTase RsmB/NOP-type domain-containing protein</fullName>
    </submittedName>
</protein>
<dbReference type="Proteomes" id="UP000887574">
    <property type="component" value="Unplaced"/>
</dbReference>
<dbReference type="Gene3D" id="3.40.50.150">
    <property type="entry name" value="Vaccinia Virus protein VP39"/>
    <property type="match status" value="1"/>
</dbReference>
<dbReference type="WBParaSite" id="jg3883">
    <property type="protein sequence ID" value="jg3883"/>
    <property type="gene ID" value="jg3883"/>
</dbReference>
<feature type="region of interest" description="Disordered" evidence="7">
    <location>
        <begin position="255"/>
        <end position="294"/>
    </location>
</feature>
<dbReference type="PANTHER" id="PTHR22807">
    <property type="entry name" value="NOP2 YEAST -RELATED NOL1/NOP2/FMU SUN DOMAIN-CONTAINING"/>
    <property type="match status" value="1"/>
</dbReference>
<proteinExistence type="inferred from homology"/>
<sequence>MEKFMKLFPIGSELLEFLDANQSHRPVTIRANPLKVRRGELAKSLISRGMNVPVGATPEYLAGHYIIQGMCSFLPVMALQPKPVRRCWTCAPPWRKDFAYRCPHEEHWIAVLRTTLMQLFEMRCRAVIGNLHRMGVNNATVSSVDGVLYAKMQPQSFDRVLLDAPCSGTGVIWKDESVKTSKDHVDIKRRFTMQRRLLLSAIDAVDAKSKSGGVVVYSTCSVLVEEMRLSFNLQIGLEGFVKFREYRFHPSMVNTRQNVNDGVGKKNSRKRKKSLSSSSVEEEKRRRKDYVEEE</sequence>
<dbReference type="Pfam" id="PF01189">
    <property type="entry name" value="Methyltr_RsmB-F"/>
    <property type="match status" value="1"/>
</dbReference>
<dbReference type="GO" id="GO:0009383">
    <property type="term" value="F:rRNA (cytosine-C5-)-methyltransferase activity"/>
    <property type="evidence" value="ECO:0007669"/>
    <property type="project" value="TreeGrafter"/>
</dbReference>
<evidence type="ECO:0000256" key="2">
    <source>
        <dbReference type="ARBA" id="ARBA00022603"/>
    </source>
</evidence>
<dbReference type="InterPro" id="IPR018314">
    <property type="entry name" value="RsmB/NOL1/NOP2-like_CS"/>
</dbReference>
<name>A0A915E9T3_9BILA</name>
<feature type="domain" description="SAM-dependent MTase RsmB/NOP-type" evidence="8">
    <location>
        <begin position="1"/>
        <end position="273"/>
    </location>
</feature>
<accession>A0A915E9T3</accession>
<evidence type="ECO:0000256" key="1">
    <source>
        <dbReference type="ARBA" id="ARBA00007494"/>
    </source>
</evidence>
<dbReference type="InterPro" id="IPR001678">
    <property type="entry name" value="MeTrfase_RsmB-F_NOP2_dom"/>
</dbReference>
<dbReference type="GO" id="GO:0003723">
    <property type="term" value="F:RNA binding"/>
    <property type="evidence" value="ECO:0007669"/>
    <property type="project" value="UniProtKB-UniRule"/>
</dbReference>
<evidence type="ECO:0000256" key="3">
    <source>
        <dbReference type="ARBA" id="ARBA00022679"/>
    </source>
</evidence>
<evidence type="ECO:0000313" key="9">
    <source>
        <dbReference type="Proteomes" id="UP000887574"/>
    </source>
</evidence>
<keyword evidence="4 6" id="KW-0949">S-adenosyl-L-methionine</keyword>
<keyword evidence="5 6" id="KW-0694">RNA-binding</keyword>
<keyword evidence="3 6" id="KW-0808">Transferase</keyword>
<evidence type="ECO:0000256" key="6">
    <source>
        <dbReference type="PROSITE-ProRule" id="PRU01023"/>
    </source>
</evidence>
<dbReference type="PANTHER" id="PTHR22807:SF30">
    <property type="entry name" value="28S RRNA (CYTOSINE(4447)-C(5))-METHYLTRANSFERASE-RELATED"/>
    <property type="match status" value="1"/>
</dbReference>
<comment type="similarity">
    <text evidence="1 6">Belongs to the class I-like SAM-binding methyltransferase superfamily. RsmB/NOP family.</text>
</comment>
<keyword evidence="9" id="KW-1185">Reference proteome</keyword>
<feature type="active site" description="Nucleophile" evidence="6">
    <location>
        <position position="220"/>
    </location>
</feature>
<dbReference type="InterPro" id="IPR023267">
    <property type="entry name" value="RCMT"/>
</dbReference>
<dbReference type="InterPro" id="IPR029063">
    <property type="entry name" value="SAM-dependent_MTases_sf"/>
</dbReference>
<dbReference type="GO" id="GO:0070475">
    <property type="term" value="P:rRNA base methylation"/>
    <property type="evidence" value="ECO:0007669"/>
    <property type="project" value="TreeGrafter"/>
</dbReference>
<evidence type="ECO:0000313" key="10">
    <source>
        <dbReference type="WBParaSite" id="jg3883"/>
    </source>
</evidence>
<evidence type="ECO:0000256" key="5">
    <source>
        <dbReference type="ARBA" id="ARBA00022884"/>
    </source>
</evidence>
<keyword evidence="2 6" id="KW-0489">Methyltransferase</keyword>
<feature type="binding site" evidence="6">
    <location>
        <position position="163"/>
    </location>
    <ligand>
        <name>S-adenosyl-L-methionine</name>
        <dbReference type="ChEBI" id="CHEBI:59789"/>
    </ligand>
</feature>